<dbReference type="Gene3D" id="2.60.200.20">
    <property type="match status" value="1"/>
</dbReference>
<dbReference type="InterPro" id="IPR000253">
    <property type="entry name" value="FHA_dom"/>
</dbReference>
<name>A0ABP4X8L5_9ACTN</name>
<evidence type="ECO:0000256" key="2">
    <source>
        <dbReference type="SAM" id="MobiDB-lite"/>
    </source>
</evidence>
<proteinExistence type="predicted"/>
<dbReference type="CDD" id="cd00060">
    <property type="entry name" value="FHA"/>
    <property type="match status" value="1"/>
</dbReference>
<dbReference type="PROSITE" id="PS50006">
    <property type="entry name" value="FHA_DOMAIN"/>
    <property type="match status" value="1"/>
</dbReference>
<reference evidence="5" key="1">
    <citation type="journal article" date="2019" name="Int. J. Syst. Evol. Microbiol.">
        <title>The Global Catalogue of Microorganisms (GCM) 10K type strain sequencing project: providing services to taxonomists for standard genome sequencing and annotation.</title>
        <authorList>
            <consortium name="The Broad Institute Genomics Platform"/>
            <consortium name="The Broad Institute Genome Sequencing Center for Infectious Disease"/>
            <person name="Wu L."/>
            <person name="Ma J."/>
        </authorList>
    </citation>
    <scope>NUCLEOTIDE SEQUENCE [LARGE SCALE GENOMIC DNA]</scope>
    <source>
        <strain evidence="5">JCM 13249</strain>
    </source>
</reference>
<feature type="region of interest" description="Disordered" evidence="2">
    <location>
        <begin position="208"/>
        <end position="237"/>
    </location>
</feature>
<evidence type="ECO:0000259" key="3">
    <source>
        <dbReference type="PROSITE" id="PS50006"/>
    </source>
</evidence>
<sequence length="542" mass="55637">MSGDAVTYSGTGLTVVAGERTVVLVCAEPEAALVRALWPVVRAGAGLPQLIETFAGHGLAGLPDFGLVSWIGAHATLLVRGRVGATVHLGGGNREQVSAVGVTTWLERGFVDTARVVLTGPQAGDRTGGVLPLVVGVARAATVSCDLLAARDGGPGTVRVHDAADDAMDTRLRQDVDATAGFGPGAPARPVAVEATVVEPAPAYPAVTRPAPRPAPPSAPPAPPVPQPVPPVPQPAAPPVVQPVAEAVPLADHVWAGPPVQPASVPEEDSQRAWVRRPEEPSWSGASPAVSGNVPWGGGSDWAAGPVANWSAGPQLTEWVAPSGPANGTMDRLPDGPPPEPVAGAPQPFAFEPRVSRLGDHDDFTVAREPTGDIMLPPPGTPPVAPAAAGPARTVRAVTCPVGHPNRPADAHCRVCRAPLDETQAPVDIPAPTLGMLRLSTGQNVPLARAVTVIGREPRAQGLDAELIAPRGASGNISRLHAEIRVREWTVEVVDLGSTNGTRVLNPVGDPIQLEPRQPVPLLPGGVIDLAGEVSIRFEVSE</sequence>
<evidence type="ECO:0000313" key="4">
    <source>
        <dbReference type="EMBL" id="GAA1770661.1"/>
    </source>
</evidence>
<protein>
    <recommendedName>
        <fullName evidence="3">FHA domain-containing protein</fullName>
    </recommendedName>
</protein>
<keyword evidence="1" id="KW-0597">Phosphoprotein</keyword>
<feature type="compositionally biased region" description="Pro residues" evidence="2">
    <location>
        <begin position="211"/>
        <end position="237"/>
    </location>
</feature>
<dbReference type="InterPro" id="IPR008984">
    <property type="entry name" value="SMAD_FHA_dom_sf"/>
</dbReference>
<keyword evidence="5" id="KW-1185">Reference proteome</keyword>
<dbReference type="SUPFAM" id="SSF49879">
    <property type="entry name" value="SMAD/FHA domain"/>
    <property type="match status" value="1"/>
</dbReference>
<evidence type="ECO:0000256" key="1">
    <source>
        <dbReference type="ARBA" id="ARBA00022553"/>
    </source>
</evidence>
<feature type="domain" description="FHA" evidence="3">
    <location>
        <begin position="452"/>
        <end position="504"/>
    </location>
</feature>
<dbReference type="RefSeq" id="WP_344086208.1">
    <property type="nucleotide sequence ID" value="NZ_BAAALS010000029.1"/>
</dbReference>
<dbReference type="Proteomes" id="UP001500655">
    <property type="component" value="Unassembled WGS sequence"/>
</dbReference>
<gene>
    <name evidence="4" type="ORF">GCM10009681_47570</name>
</gene>
<evidence type="ECO:0000313" key="5">
    <source>
        <dbReference type="Proteomes" id="UP001500655"/>
    </source>
</evidence>
<dbReference type="EMBL" id="BAAALS010000029">
    <property type="protein sequence ID" value="GAA1770661.1"/>
    <property type="molecule type" value="Genomic_DNA"/>
</dbReference>
<comment type="caution">
    <text evidence="4">The sequence shown here is derived from an EMBL/GenBank/DDBJ whole genome shotgun (WGS) entry which is preliminary data.</text>
</comment>
<accession>A0ABP4X8L5</accession>
<dbReference type="SMART" id="SM00240">
    <property type="entry name" value="FHA"/>
    <property type="match status" value="1"/>
</dbReference>
<organism evidence="4 5">
    <name type="scientific">Luedemannella helvata</name>
    <dbReference type="NCBI Taxonomy" id="349315"/>
    <lineage>
        <taxon>Bacteria</taxon>
        <taxon>Bacillati</taxon>
        <taxon>Actinomycetota</taxon>
        <taxon>Actinomycetes</taxon>
        <taxon>Micromonosporales</taxon>
        <taxon>Micromonosporaceae</taxon>
        <taxon>Luedemannella</taxon>
    </lineage>
</organism>
<feature type="region of interest" description="Disordered" evidence="2">
    <location>
        <begin position="323"/>
        <end position="348"/>
    </location>
</feature>
<dbReference type="Pfam" id="PF00498">
    <property type="entry name" value="FHA"/>
    <property type="match status" value="1"/>
</dbReference>